<dbReference type="AlphaFoldDB" id="A0A8E2EV54"/>
<evidence type="ECO:0000256" key="1">
    <source>
        <dbReference type="SAM" id="SignalP"/>
    </source>
</evidence>
<protein>
    <recommendedName>
        <fullName evidence="4">Secreted protein</fullName>
    </recommendedName>
</protein>
<name>A0A8E2EV54_9PEZI</name>
<feature type="signal peptide" evidence="1">
    <location>
        <begin position="1"/>
        <end position="20"/>
    </location>
</feature>
<accession>A0A8E2EV54</accession>
<feature type="chain" id="PRO_5034236994" description="Secreted protein" evidence="1">
    <location>
        <begin position="21"/>
        <end position="114"/>
    </location>
</feature>
<proteinExistence type="predicted"/>
<organism evidence="2 3">
    <name type="scientific">Glonium stellatum</name>
    <dbReference type="NCBI Taxonomy" id="574774"/>
    <lineage>
        <taxon>Eukaryota</taxon>
        <taxon>Fungi</taxon>
        <taxon>Dikarya</taxon>
        <taxon>Ascomycota</taxon>
        <taxon>Pezizomycotina</taxon>
        <taxon>Dothideomycetes</taxon>
        <taxon>Pleosporomycetidae</taxon>
        <taxon>Gloniales</taxon>
        <taxon>Gloniaceae</taxon>
        <taxon>Glonium</taxon>
    </lineage>
</organism>
<evidence type="ECO:0008006" key="4">
    <source>
        <dbReference type="Google" id="ProtNLM"/>
    </source>
</evidence>
<evidence type="ECO:0000313" key="3">
    <source>
        <dbReference type="Proteomes" id="UP000250140"/>
    </source>
</evidence>
<evidence type="ECO:0000313" key="2">
    <source>
        <dbReference type="EMBL" id="OCL05461.1"/>
    </source>
</evidence>
<sequence length="114" mass="13054">MPRSILLSRFFLPLSAVGLGRFVTSLDDPHQDYHNPICNASPKVTEKVQTQYDSIRHTFNYQNVASQLTAFLSSSFSKRLKASIQITADQAKTYYLNNAGQWFRHAVQSRETRE</sequence>
<reference evidence="2 3" key="1">
    <citation type="journal article" date="2016" name="Nat. Commun.">
        <title>Ectomycorrhizal ecology is imprinted in the genome of the dominant symbiotic fungus Cenococcum geophilum.</title>
        <authorList>
            <consortium name="DOE Joint Genome Institute"/>
            <person name="Peter M."/>
            <person name="Kohler A."/>
            <person name="Ohm R.A."/>
            <person name="Kuo A."/>
            <person name="Krutzmann J."/>
            <person name="Morin E."/>
            <person name="Arend M."/>
            <person name="Barry K.W."/>
            <person name="Binder M."/>
            <person name="Choi C."/>
            <person name="Clum A."/>
            <person name="Copeland A."/>
            <person name="Grisel N."/>
            <person name="Haridas S."/>
            <person name="Kipfer T."/>
            <person name="LaButti K."/>
            <person name="Lindquist E."/>
            <person name="Lipzen A."/>
            <person name="Maire R."/>
            <person name="Meier B."/>
            <person name="Mihaltcheva S."/>
            <person name="Molinier V."/>
            <person name="Murat C."/>
            <person name="Poggeler S."/>
            <person name="Quandt C.A."/>
            <person name="Sperisen C."/>
            <person name="Tritt A."/>
            <person name="Tisserant E."/>
            <person name="Crous P.W."/>
            <person name="Henrissat B."/>
            <person name="Nehls U."/>
            <person name="Egli S."/>
            <person name="Spatafora J.W."/>
            <person name="Grigoriev I.V."/>
            <person name="Martin F.M."/>
        </authorList>
    </citation>
    <scope>NUCLEOTIDE SEQUENCE [LARGE SCALE GENOMIC DNA]</scope>
    <source>
        <strain evidence="2 3">CBS 207.34</strain>
    </source>
</reference>
<gene>
    <name evidence="2" type="ORF">AOQ84DRAFT_379564</name>
</gene>
<dbReference type="OrthoDB" id="5410365at2759"/>
<keyword evidence="3" id="KW-1185">Reference proteome</keyword>
<dbReference type="Proteomes" id="UP000250140">
    <property type="component" value="Unassembled WGS sequence"/>
</dbReference>
<keyword evidence="1" id="KW-0732">Signal</keyword>
<dbReference type="EMBL" id="KV750281">
    <property type="protein sequence ID" value="OCL05461.1"/>
    <property type="molecule type" value="Genomic_DNA"/>
</dbReference>